<comment type="caution">
    <text evidence="6">The sequence shown here is derived from an EMBL/GenBank/DDBJ whole genome shotgun (WGS) entry which is preliminary data.</text>
</comment>
<evidence type="ECO:0000256" key="1">
    <source>
        <dbReference type="ARBA" id="ARBA00022500"/>
    </source>
</evidence>
<dbReference type="CDD" id="cd17593">
    <property type="entry name" value="REC_CheC-like"/>
    <property type="match status" value="1"/>
</dbReference>
<dbReference type="InterPro" id="IPR011006">
    <property type="entry name" value="CheY-like_superfamily"/>
</dbReference>
<name>A0ABU3W079_9GAMM</name>
<keyword evidence="2 3" id="KW-0597">Phosphoprotein</keyword>
<dbReference type="PANTHER" id="PTHR44591">
    <property type="entry name" value="STRESS RESPONSE REGULATOR PROTEIN 1"/>
    <property type="match status" value="1"/>
</dbReference>
<dbReference type="Gene3D" id="3.40.1550.10">
    <property type="entry name" value="CheC-like"/>
    <property type="match status" value="1"/>
</dbReference>
<dbReference type="PANTHER" id="PTHR44591:SF24">
    <property type="entry name" value="PROTEIN-GLUTAMATE METHYLESTERASE_PROTEIN-GLUTAMINE GLUTAMINASE 1"/>
    <property type="match status" value="1"/>
</dbReference>
<evidence type="ECO:0000256" key="3">
    <source>
        <dbReference type="PROSITE-ProRule" id="PRU00169"/>
    </source>
</evidence>
<feature type="domain" description="Response regulatory" evidence="5">
    <location>
        <begin position="4"/>
        <end position="119"/>
    </location>
</feature>
<dbReference type="Proteomes" id="UP001269819">
    <property type="component" value="Unassembled WGS sequence"/>
</dbReference>
<evidence type="ECO:0000313" key="7">
    <source>
        <dbReference type="Proteomes" id="UP001269819"/>
    </source>
</evidence>
<dbReference type="InterPro" id="IPR028976">
    <property type="entry name" value="CheC-like_sf"/>
</dbReference>
<sequence length="366" mass="39893">MALRILICDDSAMARKQMARALPADWAMDVHFAKHGVDALSQLRGQEWDLLFLDLNMPELDGYGVLEAIAQEDLPVMTVVVSGDIQPEARARVLKLGALEFIRKPTDPERIAALLQDYGIYRPDEDAPESAPEISSQPTPESPSTETLSTETPSSETTAPEIQPNDADGAGSVDLNGYLQEIANVAMGQASDLLARLLGTFIRQPIPKVDRLARSELYMAISAADDSDTYSAVCQGFTGAGLAGEALLLFSDSSIQNMASLLGYRDSGQTVAIEVLMDLSGILFGAFLKGFGTQLNLSLGLGHPTLLGQHQRINELLEYHGQHQEHLLCIEIRYEIEGHDLHCDLLVVLTEDSVPFLEQSLQYLSD</sequence>
<dbReference type="RefSeq" id="WP_316974424.1">
    <property type="nucleotide sequence ID" value="NZ_JAWIIJ010000010.1"/>
</dbReference>
<dbReference type="CDD" id="cd17910">
    <property type="entry name" value="CheC_ClassII"/>
    <property type="match status" value="1"/>
</dbReference>
<keyword evidence="7" id="KW-1185">Reference proteome</keyword>
<feature type="modified residue" description="4-aspartylphosphate" evidence="3">
    <location>
        <position position="54"/>
    </location>
</feature>
<accession>A0ABU3W079</accession>
<proteinExistence type="predicted"/>
<dbReference type="SUPFAM" id="SSF52172">
    <property type="entry name" value="CheY-like"/>
    <property type="match status" value="1"/>
</dbReference>
<dbReference type="InterPro" id="IPR050595">
    <property type="entry name" value="Bact_response_regulator"/>
</dbReference>
<evidence type="ECO:0000256" key="4">
    <source>
        <dbReference type="SAM" id="MobiDB-lite"/>
    </source>
</evidence>
<reference evidence="6 7" key="1">
    <citation type="submission" date="2023-10" db="EMBL/GenBank/DDBJ databases">
        <title>Characteristics and mechanism of a salt-tolerant marine origin heterotrophic nitrifying- aerobic denitrifying bacteria Marinobacter xestospongiae HN1.</title>
        <authorList>
            <person name="Qi R."/>
        </authorList>
    </citation>
    <scope>NUCLEOTIDE SEQUENCE [LARGE SCALE GENOMIC DNA]</scope>
    <source>
        <strain evidence="6 7">HN1</strain>
    </source>
</reference>
<dbReference type="SMART" id="SM00448">
    <property type="entry name" value="REC"/>
    <property type="match status" value="1"/>
</dbReference>
<feature type="compositionally biased region" description="Low complexity" evidence="4">
    <location>
        <begin position="132"/>
        <end position="161"/>
    </location>
</feature>
<protein>
    <submittedName>
        <fullName evidence="6">Response regulator</fullName>
    </submittedName>
</protein>
<dbReference type="Gene3D" id="3.40.50.2300">
    <property type="match status" value="1"/>
</dbReference>
<dbReference type="SUPFAM" id="SSF103039">
    <property type="entry name" value="CheC-like"/>
    <property type="match status" value="1"/>
</dbReference>
<evidence type="ECO:0000256" key="2">
    <source>
        <dbReference type="ARBA" id="ARBA00022553"/>
    </source>
</evidence>
<dbReference type="Pfam" id="PF00072">
    <property type="entry name" value="Response_reg"/>
    <property type="match status" value="1"/>
</dbReference>
<dbReference type="PROSITE" id="PS50110">
    <property type="entry name" value="RESPONSE_REGULATORY"/>
    <property type="match status" value="1"/>
</dbReference>
<feature type="region of interest" description="Disordered" evidence="4">
    <location>
        <begin position="122"/>
        <end position="170"/>
    </location>
</feature>
<keyword evidence="1" id="KW-0145">Chemotaxis</keyword>
<organism evidence="6 7">
    <name type="scientific">Marinobacter xestospongiae</name>
    <dbReference type="NCBI Taxonomy" id="994319"/>
    <lineage>
        <taxon>Bacteria</taxon>
        <taxon>Pseudomonadati</taxon>
        <taxon>Pseudomonadota</taxon>
        <taxon>Gammaproteobacteria</taxon>
        <taxon>Pseudomonadales</taxon>
        <taxon>Marinobacteraceae</taxon>
        <taxon>Marinobacter</taxon>
    </lineage>
</organism>
<evidence type="ECO:0000313" key="6">
    <source>
        <dbReference type="EMBL" id="MDV2079950.1"/>
    </source>
</evidence>
<gene>
    <name evidence="6" type="ORF">RYS15_14775</name>
</gene>
<evidence type="ECO:0000259" key="5">
    <source>
        <dbReference type="PROSITE" id="PS50110"/>
    </source>
</evidence>
<dbReference type="EMBL" id="JAWIIJ010000010">
    <property type="protein sequence ID" value="MDV2079950.1"/>
    <property type="molecule type" value="Genomic_DNA"/>
</dbReference>
<dbReference type="InterPro" id="IPR001789">
    <property type="entry name" value="Sig_transdc_resp-reg_receiver"/>
</dbReference>